<accession>A0AAV4WJH1</accession>
<gene>
    <name evidence="3" type="primary">HNAJ_LOCUS11396</name>
    <name evidence="3" type="ORF">CEXT_276911</name>
</gene>
<evidence type="ECO:0000259" key="2">
    <source>
        <dbReference type="PROSITE" id="PS50878"/>
    </source>
</evidence>
<name>A0AAV4WJH1_CAEEX</name>
<comment type="caution">
    <text evidence="3">The sequence shown here is derived from an EMBL/GenBank/DDBJ whole genome shotgun (WGS) entry which is preliminary data.</text>
</comment>
<dbReference type="InterPro" id="IPR000477">
    <property type="entry name" value="RT_dom"/>
</dbReference>
<reference evidence="3 4" key="1">
    <citation type="submission" date="2021-06" db="EMBL/GenBank/DDBJ databases">
        <title>Caerostris extrusa draft genome.</title>
        <authorList>
            <person name="Kono N."/>
            <person name="Arakawa K."/>
        </authorList>
    </citation>
    <scope>NUCLEOTIDE SEQUENCE [LARGE SCALE GENOMIC DNA]</scope>
</reference>
<dbReference type="PANTHER" id="PTHR19446">
    <property type="entry name" value="REVERSE TRANSCRIPTASES"/>
    <property type="match status" value="1"/>
</dbReference>
<dbReference type="AlphaFoldDB" id="A0AAV4WJH1"/>
<dbReference type="CDD" id="cd01650">
    <property type="entry name" value="RT_nLTR_like"/>
    <property type="match status" value="1"/>
</dbReference>
<evidence type="ECO:0000256" key="1">
    <source>
        <dbReference type="SAM" id="MobiDB-lite"/>
    </source>
</evidence>
<organism evidence="3 4">
    <name type="scientific">Caerostris extrusa</name>
    <name type="common">Bark spider</name>
    <name type="synonym">Caerostris bankana</name>
    <dbReference type="NCBI Taxonomy" id="172846"/>
    <lineage>
        <taxon>Eukaryota</taxon>
        <taxon>Metazoa</taxon>
        <taxon>Ecdysozoa</taxon>
        <taxon>Arthropoda</taxon>
        <taxon>Chelicerata</taxon>
        <taxon>Arachnida</taxon>
        <taxon>Araneae</taxon>
        <taxon>Araneomorphae</taxon>
        <taxon>Entelegynae</taxon>
        <taxon>Araneoidea</taxon>
        <taxon>Araneidae</taxon>
        <taxon>Caerostris</taxon>
    </lineage>
</organism>
<sequence length="195" mass="21780">MNDPVRSPKQSFTAGDKKLSSDSSVANAFSQHFFFDAPITRDELACALRSLSSGKSPGGDGIHSEFLSHLGPNAFETVWTFFNLIWNSGIVPAEWRTSIIIPIHKKGKDPNMFQNYRPISLTSIAGKAMEKIVVRRLNYYLETNRFIAKKQAGFRSSRSTNQHVALLNQCVKDALDNNHVLTAVFIDLKSAYDNV</sequence>
<dbReference type="GO" id="GO:0071897">
    <property type="term" value="P:DNA biosynthetic process"/>
    <property type="evidence" value="ECO:0007669"/>
    <property type="project" value="UniProtKB-ARBA"/>
</dbReference>
<evidence type="ECO:0000313" key="3">
    <source>
        <dbReference type="EMBL" id="GIY82787.1"/>
    </source>
</evidence>
<dbReference type="SUPFAM" id="SSF56672">
    <property type="entry name" value="DNA/RNA polymerases"/>
    <property type="match status" value="1"/>
</dbReference>
<feature type="region of interest" description="Disordered" evidence="1">
    <location>
        <begin position="1"/>
        <end position="20"/>
    </location>
</feature>
<dbReference type="InterPro" id="IPR043502">
    <property type="entry name" value="DNA/RNA_pol_sf"/>
</dbReference>
<evidence type="ECO:0000313" key="4">
    <source>
        <dbReference type="Proteomes" id="UP001054945"/>
    </source>
</evidence>
<dbReference type="PROSITE" id="PS50878">
    <property type="entry name" value="RT_POL"/>
    <property type="match status" value="1"/>
</dbReference>
<protein>
    <recommendedName>
        <fullName evidence="2">Reverse transcriptase domain-containing protein</fullName>
    </recommendedName>
</protein>
<dbReference type="EMBL" id="BPLR01016284">
    <property type="protein sequence ID" value="GIY82787.1"/>
    <property type="molecule type" value="Genomic_DNA"/>
</dbReference>
<dbReference type="Pfam" id="PF00078">
    <property type="entry name" value="RVT_1"/>
    <property type="match status" value="1"/>
</dbReference>
<dbReference type="Proteomes" id="UP001054945">
    <property type="component" value="Unassembled WGS sequence"/>
</dbReference>
<proteinExistence type="predicted"/>
<keyword evidence="4" id="KW-1185">Reference proteome</keyword>
<feature type="domain" description="Reverse transcriptase" evidence="2">
    <location>
        <begin position="84"/>
        <end position="195"/>
    </location>
</feature>